<dbReference type="Pfam" id="PF05283">
    <property type="entry name" value="MGC-24"/>
    <property type="match status" value="1"/>
</dbReference>
<evidence type="ECO:0000256" key="10">
    <source>
        <dbReference type="SAM" id="SignalP"/>
    </source>
</evidence>
<proteinExistence type="inferred from homology"/>
<evidence type="ECO:0008006" key="13">
    <source>
        <dbReference type="Google" id="ProtNLM"/>
    </source>
</evidence>
<feature type="transmembrane region" description="Helical" evidence="9">
    <location>
        <begin position="124"/>
        <end position="145"/>
    </location>
</feature>
<name>A0A8T3DIT0_9TELE</name>
<comment type="caution">
    <text evidence="11">The sequence shown here is derived from an EMBL/GenBank/DDBJ whole genome shotgun (WGS) entry which is preliminary data.</text>
</comment>
<dbReference type="InterPro" id="IPR007947">
    <property type="entry name" value="CD164_MGC24"/>
</dbReference>
<evidence type="ECO:0000256" key="1">
    <source>
        <dbReference type="ARBA" id="ARBA00004479"/>
    </source>
</evidence>
<keyword evidence="7" id="KW-0325">Glycoprotein</keyword>
<evidence type="ECO:0000256" key="9">
    <source>
        <dbReference type="SAM" id="Phobius"/>
    </source>
</evidence>
<evidence type="ECO:0000313" key="11">
    <source>
        <dbReference type="EMBL" id="KAI1895744.1"/>
    </source>
</evidence>
<gene>
    <name evidence="11" type="ORF">AGOR_G00109760</name>
</gene>
<sequence length="157" mass="16493">MFWRILLMTVALAKMGVTITSAVDCSAQTACLECKSSSGCQWLECPNATETQLKASCVNSTEPIAAGCKAVASCSAPSNISTSTASPSTSHSSNTTGTTNGTLTTITTVSPTTKSSQRTSTFDAASFIGGIVLVLVLQILMFFTYKLLKSRDNYHTL</sequence>
<feature type="chain" id="PRO_5035777069" description="Sialomucin core protein 24" evidence="10">
    <location>
        <begin position="23"/>
        <end position="157"/>
    </location>
</feature>
<evidence type="ECO:0000256" key="5">
    <source>
        <dbReference type="ARBA" id="ARBA00022989"/>
    </source>
</evidence>
<dbReference type="PANTHER" id="PTHR11337">
    <property type="entry name" value="MUCIN/PORIMIN"/>
    <property type="match status" value="1"/>
</dbReference>
<feature type="signal peptide" evidence="10">
    <location>
        <begin position="1"/>
        <end position="22"/>
    </location>
</feature>
<dbReference type="GO" id="GO:0016020">
    <property type="term" value="C:membrane"/>
    <property type="evidence" value="ECO:0007669"/>
    <property type="project" value="UniProtKB-SubCell"/>
</dbReference>
<evidence type="ECO:0000256" key="2">
    <source>
        <dbReference type="ARBA" id="ARBA00005341"/>
    </source>
</evidence>
<protein>
    <recommendedName>
        <fullName evidence="13">Sialomucin core protein 24</fullName>
    </recommendedName>
</protein>
<evidence type="ECO:0000313" key="12">
    <source>
        <dbReference type="Proteomes" id="UP000829720"/>
    </source>
</evidence>
<dbReference type="OrthoDB" id="6160056at2759"/>
<keyword evidence="5 9" id="KW-1133">Transmembrane helix</keyword>
<reference evidence="11" key="1">
    <citation type="submission" date="2021-01" db="EMBL/GenBank/DDBJ databases">
        <authorList>
            <person name="Zahm M."/>
            <person name="Roques C."/>
            <person name="Cabau C."/>
            <person name="Klopp C."/>
            <person name="Donnadieu C."/>
            <person name="Jouanno E."/>
            <person name="Lampietro C."/>
            <person name="Louis A."/>
            <person name="Herpin A."/>
            <person name="Echchiki A."/>
            <person name="Berthelot C."/>
            <person name="Parey E."/>
            <person name="Roest-Crollius H."/>
            <person name="Braasch I."/>
            <person name="Postlethwait J."/>
            <person name="Bobe J."/>
            <person name="Montfort J."/>
            <person name="Bouchez O."/>
            <person name="Begum T."/>
            <person name="Mejri S."/>
            <person name="Adams A."/>
            <person name="Chen W.-J."/>
            <person name="Guiguen Y."/>
        </authorList>
    </citation>
    <scope>NUCLEOTIDE SEQUENCE</scope>
    <source>
        <tissue evidence="11">Blood</tissue>
    </source>
</reference>
<organism evidence="11 12">
    <name type="scientific">Albula goreensis</name>
    <dbReference type="NCBI Taxonomy" id="1534307"/>
    <lineage>
        <taxon>Eukaryota</taxon>
        <taxon>Metazoa</taxon>
        <taxon>Chordata</taxon>
        <taxon>Craniata</taxon>
        <taxon>Vertebrata</taxon>
        <taxon>Euteleostomi</taxon>
        <taxon>Actinopterygii</taxon>
        <taxon>Neopterygii</taxon>
        <taxon>Teleostei</taxon>
        <taxon>Albuliformes</taxon>
        <taxon>Albulidae</taxon>
        <taxon>Albula</taxon>
    </lineage>
</organism>
<dbReference type="Proteomes" id="UP000829720">
    <property type="component" value="Unassembled WGS sequence"/>
</dbReference>
<dbReference type="GO" id="GO:0031410">
    <property type="term" value="C:cytoplasmic vesicle"/>
    <property type="evidence" value="ECO:0007669"/>
    <property type="project" value="TreeGrafter"/>
</dbReference>
<comment type="similarity">
    <text evidence="2">Belongs to the CD164 family.</text>
</comment>
<keyword evidence="3 9" id="KW-0812">Transmembrane</keyword>
<keyword evidence="12" id="KW-1185">Reference proteome</keyword>
<keyword evidence="4 10" id="KW-0732">Signal</keyword>
<dbReference type="AlphaFoldDB" id="A0A8T3DIT0"/>
<accession>A0A8T3DIT0</accession>
<dbReference type="PRINTS" id="PR01701">
    <property type="entry name" value="CD164ANTIGEN"/>
</dbReference>
<dbReference type="EMBL" id="JAERUA010000009">
    <property type="protein sequence ID" value="KAI1895744.1"/>
    <property type="molecule type" value="Genomic_DNA"/>
</dbReference>
<evidence type="ECO:0000256" key="7">
    <source>
        <dbReference type="ARBA" id="ARBA00023180"/>
    </source>
</evidence>
<evidence type="ECO:0000256" key="3">
    <source>
        <dbReference type="ARBA" id="ARBA00022692"/>
    </source>
</evidence>
<dbReference type="PANTHER" id="PTHR11337:SF8">
    <property type="entry name" value="VISGUN, ISOFORM E"/>
    <property type="match status" value="1"/>
</dbReference>
<evidence type="ECO:0000256" key="8">
    <source>
        <dbReference type="SAM" id="MobiDB-lite"/>
    </source>
</evidence>
<keyword evidence="6 9" id="KW-0472">Membrane</keyword>
<evidence type="ECO:0000256" key="4">
    <source>
        <dbReference type="ARBA" id="ARBA00022729"/>
    </source>
</evidence>
<evidence type="ECO:0000256" key="6">
    <source>
        <dbReference type="ARBA" id="ARBA00023136"/>
    </source>
</evidence>
<feature type="region of interest" description="Disordered" evidence="8">
    <location>
        <begin position="83"/>
        <end position="116"/>
    </location>
</feature>
<comment type="subcellular location">
    <subcellularLocation>
        <location evidence="1">Membrane</location>
        <topology evidence="1">Single-pass type I membrane protein</topology>
    </subcellularLocation>
</comment>